<keyword evidence="6" id="KW-0175">Coiled coil</keyword>
<keyword evidence="4" id="KW-0410">Iron transport</keyword>
<comment type="caution">
    <text evidence="8">The sequence shown here is derived from an EMBL/GenBank/DDBJ whole genome shotgun (WGS) entry which is preliminary data.</text>
</comment>
<dbReference type="GO" id="GO:0030288">
    <property type="term" value="C:outer membrane-bounded periplasmic space"/>
    <property type="evidence" value="ECO:0007669"/>
    <property type="project" value="TreeGrafter"/>
</dbReference>
<dbReference type="Gene3D" id="3.40.50.1980">
    <property type="entry name" value="Nitrogenase molybdenum iron protein domain"/>
    <property type="match status" value="2"/>
</dbReference>
<proteinExistence type="inferred from homology"/>
<name>U4V6E4_9HYPH</name>
<organism evidence="8 9">
    <name type="scientific">Brucella intermedia 229E</name>
    <dbReference type="NCBI Taxonomy" id="1337887"/>
    <lineage>
        <taxon>Bacteria</taxon>
        <taxon>Pseudomonadati</taxon>
        <taxon>Pseudomonadota</taxon>
        <taxon>Alphaproteobacteria</taxon>
        <taxon>Hyphomicrobiales</taxon>
        <taxon>Brucellaceae</taxon>
        <taxon>Brucella/Ochrobactrum group</taxon>
        <taxon>Brucella</taxon>
    </lineage>
</organism>
<dbReference type="Pfam" id="PF01497">
    <property type="entry name" value="Peripla_BP_2"/>
    <property type="match status" value="1"/>
</dbReference>
<gene>
    <name evidence="8" type="ORF">Q644_25795</name>
</gene>
<dbReference type="PROSITE" id="PS50983">
    <property type="entry name" value="FE_B12_PBP"/>
    <property type="match status" value="1"/>
</dbReference>
<evidence type="ECO:0000256" key="3">
    <source>
        <dbReference type="ARBA" id="ARBA00022448"/>
    </source>
</evidence>
<dbReference type="EMBL" id="ASXJ01000276">
    <property type="protein sequence ID" value="ERM00598.1"/>
    <property type="molecule type" value="Genomic_DNA"/>
</dbReference>
<evidence type="ECO:0000256" key="5">
    <source>
        <dbReference type="ARBA" id="ARBA00022729"/>
    </source>
</evidence>
<accession>U4V6E4</accession>
<dbReference type="SUPFAM" id="SSF53807">
    <property type="entry name" value="Helical backbone' metal receptor"/>
    <property type="match status" value="1"/>
</dbReference>
<evidence type="ECO:0000256" key="1">
    <source>
        <dbReference type="ARBA" id="ARBA00004196"/>
    </source>
</evidence>
<evidence type="ECO:0000256" key="4">
    <source>
        <dbReference type="ARBA" id="ARBA00022496"/>
    </source>
</evidence>
<dbReference type="PANTHER" id="PTHR30532">
    <property type="entry name" value="IRON III DICITRATE-BINDING PERIPLASMIC PROTEIN"/>
    <property type="match status" value="1"/>
</dbReference>
<protein>
    <recommendedName>
        <fullName evidence="7">Fe/B12 periplasmic-binding domain-containing protein</fullName>
    </recommendedName>
</protein>
<evidence type="ECO:0000259" key="7">
    <source>
        <dbReference type="PROSITE" id="PS50983"/>
    </source>
</evidence>
<evidence type="ECO:0000256" key="2">
    <source>
        <dbReference type="ARBA" id="ARBA00008814"/>
    </source>
</evidence>
<dbReference type="PANTHER" id="PTHR30532:SF24">
    <property type="entry name" value="FERRIC ENTEROBACTIN-BINDING PERIPLASMIC PROTEIN FEPB"/>
    <property type="match status" value="1"/>
</dbReference>
<reference evidence="8 9" key="1">
    <citation type="journal article" date="2014" name="FEMS Microbiol. Lett.">
        <title>Genome sequencing analysis reveals virulence-related gene content of Ochrobactrum intermedium strain 229E, a urease-positive strain isolated from the human gastric niche.</title>
        <authorList>
            <person name="Kulkarni G.J."/>
            <person name="Shetty S."/>
            <person name="Dharne M.S."/>
            <person name="Shouche Y.S."/>
        </authorList>
    </citation>
    <scope>NUCLEOTIDE SEQUENCE [LARGE SCALE GENOMIC DNA]</scope>
    <source>
        <strain evidence="8 9">229E</strain>
    </source>
</reference>
<evidence type="ECO:0000313" key="8">
    <source>
        <dbReference type="EMBL" id="ERM00598.1"/>
    </source>
</evidence>
<dbReference type="Proteomes" id="UP000016842">
    <property type="component" value="Unassembled WGS sequence"/>
</dbReference>
<evidence type="ECO:0000256" key="6">
    <source>
        <dbReference type="SAM" id="Coils"/>
    </source>
</evidence>
<dbReference type="InterPro" id="IPR002491">
    <property type="entry name" value="ABC_transptr_periplasmic_BD"/>
</dbReference>
<comment type="subcellular location">
    <subcellularLocation>
        <location evidence="1">Cell envelope</location>
    </subcellularLocation>
</comment>
<keyword evidence="3" id="KW-0813">Transport</keyword>
<keyword evidence="5" id="KW-0732">Signal</keyword>
<feature type="coiled-coil region" evidence="6">
    <location>
        <begin position="76"/>
        <end position="103"/>
    </location>
</feature>
<dbReference type="AlphaFoldDB" id="U4V6E4"/>
<dbReference type="InterPro" id="IPR051313">
    <property type="entry name" value="Bact_iron-sidero_bind"/>
</dbReference>
<dbReference type="PATRIC" id="fig|1337887.3.peg.4134"/>
<feature type="domain" description="Fe/B12 periplasmic-binding" evidence="7">
    <location>
        <begin position="1"/>
        <end position="233"/>
    </location>
</feature>
<dbReference type="GO" id="GO:1901678">
    <property type="term" value="P:iron coordination entity transport"/>
    <property type="evidence" value="ECO:0007669"/>
    <property type="project" value="UniProtKB-ARBA"/>
</dbReference>
<sequence length="238" mass="25854">MAGIGASKPVLLGNSLDFEMIALLKPDLILAVFSGIDALAYKRLSRIAPVVAFEKAPWSADWRAQMRLAGRALGRVSAAQNLINNTEEKLDFLRRKYPNLQNKTAALVAHFPMQAGIDVYLDGDTRFDLLKSLGLVTPNTIAGLGRADRGRYSVSIGLERVDIIDADVIVGWFGHGLHAAIKAQPILATVPAIKNGRVVTLESPVEIWSVLSPTAPSIFKGYPQLAKRISEVLARTFL</sequence>
<keyword evidence="4" id="KW-0408">Iron</keyword>
<comment type="similarity">
    <text evidence="2">Belongs to the bacterial solute-binding protein 8 family.</text>
</comment>
<keyword evidence="4" id="KW-0406">Ion transport</keyword>
<evidence type="ECO:0000313" key="9">
    <source>
        <dbReference type="Proteomes" id="UP000016842"/>
    </source>
</evidence>